<evidence type="ECO:0000313" key="1">
    <source>
        <dbReference type="EMBL" id="MCD2492733.1"/>
    </source>
</evidence>
<accession>A0AAP2W7S1</accession>
<dbReference type="EMBL" id="JAJNOR010000005">
    <property type="protein sequence ID" value="MCD2492733.1"/>
    <property type="molecule type" value="Genomic_DNA"/>
</dbReference>
<reference evidence="1 2" key="1">
    <citation type="submission" date="2021-11" db="EMBL/GenBank/DDBJ databases">
        <title>Lacrimispora sp. nov. NSJ-141 isolated from human feces.</title>
        <authorList>
            <person name="Abdugheni R."/>
        </authorList>
    </citation>
    <scope>NUCLEOTIDE SEQUENCE [LARGE SCALE GENOMIC DNA]</scope>
    <source>
        <strain evidence="1 2">NSJ-141</strain>
    </source>
</reference>
<comment type="caution">
    <text evidence="1">The sequence shown here is derived from an EMBL/GenBank/DDBJ whole genome shotgun (WGS) entry which is preliminary data.</text>
</comment>
<proteinExistence type="predicted"/>
<name>A0AAP2W7S1_9FIRM</name>
<dbReference type="Proteomes" id="UP001299265">
    <property type="component" value="Unassembled WGS sequence"/>
</dbReference>
<protein>
    <submittedName>
        <fullName evidence="1">Uncharacterized protein</fullName>
    </submittedName>
</protein>
<gene>
    <name evidence="1" type="ORF">LQE92_08840</name>
</gene>
<dbReference type="AlphaFoldDB" id="A0AAP2W7S1"/>
<evidence type="ECO:0000313" key="2">
    <source>
        <dbReference type="Proteomes" id="UP001299265"/>
    </source>
</evidence>
<organism evidence="1 2">
    <name type="scientific">Lientehia hominis</name>
    <dbReference type="NCBI Taxonomy" id="2897778"/>
    <lineage>
        <taxon>Bacteria</taxon>
        <taxon>Bacillati</taxon>
        <taxon>Bacillota</taxon>
        <taxon>Clostridia</taxon>
        <taxon>Lachnospirales</taxon>
        <taxon>Lachnospiraceae</taxon>
        <taxon>Lientehia</taxon>
    </lineage>
</organism>
<dbReference type="RefSeq" id="WP_231062619.1">
    <property type="nucleotide sequence ID" value="NZ_JAJNOR010000005.1"/>
</dbReference>
<sequence length="117" mass="13679">MEWKTIYRHLKEAGYEVYSLGQHKGDCTSPYLVLRNNGAGLDHSVSVQEYEILLYYPVNRYSEFEGYIDGVRTCMNSLYPHVTLVDDQQPHYPDDDVKAYMTSLIYQVQKVSNVNRF</sequence>
<keyword evidence="2" id="KW-1185">Reference proteome</keyword>